<sequence length="74" mass="8355">MVAEPRHGRGEALTFPTWCRILELVRTAFAAYGGEEVPPRESGKAAEPHESKPQKNPLKTSARTIFCRSRKEKF</sequence>
<organism evidence="2 3">
    <name type="scientific">Candidatus Yanofskybacteria bacterium RIFCSPHIGHO2_01_FULL_45_42</name>
    <dbReference type="NCBI Taxonomy" id="1802671"/>
    <lineage>
        <taxon>Bacteria</taxon>
        <taxon>Candidatus Yanofskyibacteriota</taxon>
    </lineage>
</organism>
<gene>
    <name evidence="2" type="ORF">A2750_01760</name>
</gene>
<evidence type="ECO:0000256" key="1">
    <source>
        <dbReference type="SAM" id="MobiDB-lite"/>
    </source>
</evidence>
<protein>
    <submittedName>
        <fullName evidence="2">Uncharacterized protein</fullName>
    </submittedName>
</protein>
<reference evidence="2 3" key="1">
    <citation type="journal article" date="2016" name="Nat. Commun.">
        <title>Thousands of microbial genomes shed light on interconnected biogeochemical processes in an aquifer system.</title>
        <authorList>
            <person name="Anantharaman K."/>
            <person name="Brown C.T."/>
            <person name="Hug L.A."/>
            <person name="Sharon I."/>
            <person name="Castelle C.J."/>
            <person name="Probst A.J."/>
            <person name="Thomas B.C."/>
            <person name="Singh A."/>
            <person name="Wilkins M.J."/>
            <person name="Karaoz U."/>
            <person name="Brodie E.L."/>
            <person name="Williams K.H."/>
            <person name="Hubbard S.S."/>
            <person name="Banfield J.F."/>
        </authorList>
    </citation>
    <scope>NUCLEOTIDE SEQUENCE [LARGE SCALE GENOMIC DNA]</scope>
</reference>
<name>A0A1F8F0Y3_9BACT</name>
<accession>A0A1F8F0Y3</accession>
<evidence type="ECO:0000313" key="2">
    <source>
        <dbReference type="EMBL" id="OGN05916.1"/>
    </source>
</evidence>
<dbReference type="Proteomes" id="UP000178023">
    <property type="component" value="Unassembled WGS sequence"/>
</dbReference>
<proteinExistence type="predicted"/>
<comment type="caution">
    <text evidence="2">The sequence shown here is derived from an EMBL/GenBank/DDBJ whole genome shotgun (WGS) entry which is preliminary data.</text>
</comment>
<evidence type="ECO:0000313" key="3">
    <source>
        <dbReference type="Proteomes" id="UP000178023"/>
    </source>
</evidence>
<dbReference type="EMBL" id="MGJL01000044">
    <property type="protein sequence ID" value="OGN05916.1"/>
    <property type="molecule type" value="Genomic_DNA"/>
</dbReference>
<dbReference type="AlphaFoldDB" id="A0A1F8F0Y3"/>
<feature type="region of interest" description="Disordered" evidence="1">
    <location>
        <begin position="35"/>
        <end position="62"/>
    </location>
</feature>
<feature type="compositionally biased region" description="Basic and acidic residues" evidence="1">
    <location>
        <begin position="37"/>
        <end position="53"/>
    </location>
</feature>